<dbReference type="OrthoDB" id="1432175at2759"/>
<proteinExistence type="predicted"/>
<organism evidence="1 2">
    <name type="scientific">Mucuna pruriens</name>
    <name type="common">Velvet bean</name>
    <name type="synonym">Dolichos pruriens</name>
    <dbReference type="NCBI Taxonomy" id="157652"/>
    <lineage>
        <taxon>Eukaryota</taxon>
        <taxon>Viridiplantae</taxon>
        <taxon>Streptophyta</taxon>
        <taxon>Embryophyta</taxon>
        <taxon>Tracheophyta</taxon>
        <taxon>Spermatophyta</taxon>
        <taxon>Magnoliopsida</taxon>
        <taxon>eudicotyledons</taxon>
        <taxon>Gunneridae</taxon>
        <taxon>Pentapetalae</taxon>
        <taxon>rosids</taxon>
        <taxon>fabids</taxon>
        <taxon>Fabales</taxon>
        <taxon>Fabaceae</taxon>
        <taxon>Papilionoideae</taxon>
        <taxon>50 kb inversion clade</taxon>
        <taxon>NPAAA clade</taxon>
        <taxon>indigoferoid/millettioid clade</taxon>
        <taxon>Phaseoleae</taxon>
        <taxon>Mucuna</taxon>
    </lineage>
</organism>
<sequence>TNSVSDHQLAIDQALLVTCTKQLPNIFKIEVFGAQNFRHCRNASTQFSTSMALHTPSQPQGQTPTPPTNKLLIGHNTFMILKYITKDVVRQRFIIGNYYCWEMAKDKDIKVQLNEYHKLLEELKAKNTCLHMKVSKRQPRVCYHEAKALTSKANQSGHHAPQCKYRVARNDNPPKPKANLAKDDIIVVLVYQANIVTNVSKWVVDFGTTHT</sequence>
<accession>A0A371G1S2</accession>
<dbReference type="Proteomes" id="UP000257109">
    <property type="component" value="Unassembled WGS sequence"/>
</dbReference>
<protein>
    <submittedName>
        <fullName evidence="1">Uncharacterized protein</fullName>
    </submittedName>
</protein>
<comment type="caution">
    <text evidence="1">The sequence shown here is derived from an EMBL/GenBank/DDBJ whole genome shotgun (WGS) entry which is preliminary data.</text>
</comment>
<keyword evidence="2" id="KW-1185">Reference proteome</keyword>
<reference evidence="1" key="1">
    <citation type="submission" date="2018-05" db="EMBL/GenBank/DDBJ databases">
        <title>Draft genome of Mucuna pruriens seed.</title>
        <authorList>
            <person name="Nnadi N.E."/>
            <person name="Vos R."/>
            <person name="Hasami M.H."/>
            <person name="Devisetty U.K."/>
            <person name="Aguiy J.C."/>
        </authorList>
    </citation>
    <scope>NUCLEOTIDE SEQUENCE [LARGE SCALE GENOMIC DNA]</scope>
    <source>
        <strain evidence="1">JCA_2017</strain>
    </source>
</reference>
<name>A0A371G1S2_MUCPR</name>
<gene>
    <name evidence="1" type="ORF">CR513_34458</name>
</gene>
<evidence type="ECO:0000313" key="2">
    <source>
        <dbReference type="Proteomes" id="UP000257109"/>
    </source>
</evidence>
<dbReference type="AlphaFoldDB" id="A0A371G1S2"/>
<feature type="non-terminal residue" evidence="1">
    <location>
        <position position="1"/>
    </location>
</feature>
<evidence type="ECO:0000313" key="1">
    <source>
        <dbReference type="EMBL" id="RDX84488.1"/>
    </source>
</evidence>
<dbReference type="EMBL" id="QJKJ01007034">
    <property type="protein sequence ID" value="RDX84488.1"/>
    <property type="molecule type" value="Genomic_DNA"/>
</dbReference>
<feature type="non-terminal residue" evidence="1">
    <location>
        <position position="211"/>
    </location>
</feature>